<keyword evidence="2 6" id="KW-0032">Aminotransferase</keyword>
<dbReference type="RefSeq" id="WP_118198470.1">
    <property type="nucleotide sequence ID" value="NZ_QRHO01000001.1"/>
</dbReference>
<evidence type="ECO:0000313" key="7">
    <source>
        <dbReference type="Proteomes" id="UP000284579"/>
    </source>
</evidence>
<evidence type="ECO:0000313" key="6">
    <source>
        <dbReference type="EMBL" id="RHF86092.1"/>
    </source>
</evidence>
<protein>
    <submittedName>
        <fullName evidence="6">Histidinol-phosphate aminotransferase family protein</fullName>
    </submittedName>
</protein>
<dbReference type="EMBL" id="QRHO01000001">
    <property type="protein sequence ID" value="RHF86092.1"/>
    <property type="molecule type" value="Genomic_DNA"/>
</dbReference>
<comment type="cofactor">
    <cofactor evidence="1">
        <name>pyridoxal 5'-phosphate</name>
        <dbReference type="ChEBI" id="CHEBI:597326"/>
    </cofactor>
</comment>
<dbReference type="Pfam" id="PF00155">
    <property type="entry name" value="Aminotran_1_2"/>
    <property type="match status" value="1"/>
</dbReference>
<dbReference type="AlphaFoldDB" id="A0A3R6DDI4"/>
<dbReference type="CDD" id="cd00609">
    <property type="entry name" value="AAT_like"/>
    <property type="match status" value="1"/>
</dbReference>
<dbReference type="SUPFAM" id="SSF53383">
    <property type="entry name" value="PLP-dependent transferases"/>
    <property type="match status" value="1"/>
</dbReference>
<dbReference type="InterPro" id="IPR015422">
    <property type="entry name" value="PyrdxlP-dep_Trfase_small"/>
</dbReference>
<dbReference type="Gene3D" id="3.40.640.10">
    <property type="entry name" value="Type I PLP-dependent aspartate aminotransferase-like (Major domain)"/>
    <property type="match status" value="1"/>
</dbReference>
<proteinExistence type="predicted"/>
<organism evidence="6 7">
    <name type="scientific">Coprococcus comes</name>
    <dbReference type="NCBI Taxonomy" id="410072"/>
    <lineage>
        <taxon>Bacteria</taxon>
        <taxon>Bacillati</taxon>
        <taxon>Bacillota</taxon>
        <taxon>Clostridia</taxon>
        <taxon>Lachnospirales</taxon>
        <taxon>Lachnospiraceae</taxon>
        <taxon>Coprococcus</taxon>
    </lineage>
</organism>
<evidence type="ECO:0000256" key="3">
    <source>
        <dbReference type="ARBA" id="ARBA00022679"/>
    </source>
</evidence>
<name>A0A3R6DDI4_9FIRM</name>
<sequence>MYYLNNNLKDLVRIFDQNERKKYLRLDLNENPGGLPQDFINSILPEITPQLIAQYPETHHFSEVLAKHLNTTPEHLCLVNGSAEGIRYIIQAFTSESGKIVGVVPSYFMFQVYSEMYGRSFVKVPYNDDLSMDIQNIISTLTPDTQLLILLNPNNPMGNVYSETEFQEIIKVCEQLEITILVDEAYHYFYPKTFIKYALTSKHILVTRTFSKLFSMAGCRLGYVVGHPDEIKMVQKLCTPHNTNAFAMLVAQKILETPGILSSLIEDYTLGRDYLIKELNSHKYLHKGDAGNFIFIKPKTNALTIVEKMKSQKQILIKSYSNVGNFGTCLRVTIGAKQYMERFLDALFELDNTN</sequence>
<dbReference type="Proteomes" id="UP000284579">
    <property type="component" value="Unassembled WGS sequence"/>
</dbReference>
<keyword evidence="4" id="KW-0663">Pyridoxal phosphate</keyword>
<accession>A0A3R6DDI4</accession>
<dbReference type="InterPro" id="IPR015421">
    <property type="entry name" value="PyrdxlP-dep_Trfase_major"/>
</dbReference>
<evidence type="ECO:0000259" key="5">
    <source>
        <dbReference type="Pfam" id="PF00155"/>
    </source>
</evidence>
<gene>
    <name evidence="6" type="ORF">DW656_02200</name>
</gene>
<dbReference type="GO" id="GO:0008483">
    <property type="term" value="F:transaminase activity"/>
    <property type="evidence" value="ECO:0007669"/>
    <property type="project" value="UniProtKB-KW"/>
</dbReference>
<evidence type="ECO:0000256" key="4">
    <source>
        <dbReference type="ARBA" id="ARBA00022898"/>
    </source>
</evidence>
<keyword evidence="3 6" id="KW-0808">Transferase</keyword>
<evidence type="ECO:0000256" key="2">
    <source>
        <dbReference type="ARBA" id="ARBA00022576"/>
    </source>
</evidence>
<dbReference type="PANTHER" id="PTHR42885">
    <property type="entry name" value="HISTIDINOL-PHOSPHATE AMINOTRANSFERASE-RELATED"/>
    <property type="match status" value="1"/>
</dbReference>
<feature type="domain" description="Aminotransferase class I/classII large" evidence="5">
    <location>
        <begin position="22"/>
        <end position="347"/>
    </location>
</feature>
<reference evidence="6 7" key="1">
    <citation type="submission" date="2018-08" db="EMBL/GenBank/DDBJ databases">
        <title>A genome reference for cultivated species of the human gut microbiota.</title>
        <authorList>
            <person name="Zou Y."/>
            <person name="Xue W."/>
            <person name="Luo G."/>
        </authorList>
    </citation>
    <scope>NUCLEOTIDE SEQUENCE [LARGE SCALE GENOMIC DNA]</scope>
    <source>
        <strain evidence="6 7">AM23-3</strain>
    </source>
</reference>
<dbReference type="InterPro" id="IPR004839">
    <property type="entry name" value="Aminotransferase_I/II_large"/>
</dbReference>
<dbReference type="GO" id="GO:0030170">
    <property type="term" value="F:pyridoxal phosphate binding"/>
    <property type="evidence" value="ECO:0007669"/>
    <property type="project" value="InterPro"/>
</dbReference>
<dbReference type="PANTHER" id="PTHR42885:SF2">
    <property type="entry name" value="HISTIDINOL-PHOSPHATE AMINOTRANSFERASE"/>
    <property type="match status" value="1"/>
</dbReference>
<comment type="caution">
    <text evidence="6">The sequence shown here is derived from an EMBL/GenBank/DDBJ whole genome shotgun (WGS) entry which is preliminary data.</text>
</comment>
<dbReference type="Gene3D" id="3.90.1150.10">
    <property type="entry name" value="Aspartate Aminotransferase, domain 1"/>
    <property type="match status" value="1"/>
</dbReference>
<dbReference type="InterPro" id="IPR015424">
    <property type="entry name" value="PyrdxlP-dep_Trfase"/>
</dbReference>
<evidence type="ECO:0000256" key="1">
    <source>
        <dbReference type="ARBA" id="ARBA00001933"/>
    </source>
</evidence>